<proteinExistence type="predicted"/>
<accession>A0A1U6I1X7</accession>
<keyword evidence="2" id="KW-1185">Reference proteome</keyword>
<sequence>MVGLSRRNTSTVWQPSAAVVLQEHGSEFVAAIDDAPWSEGHGFHRGFFSSFRIRAGKNVWFHFPLQTPSKSNGVQQVLDAVSLMWEVLDGAQINWIVLQHGGMERMPLTEIGTEPPFESVPFDPPEQWREYYPKAARRLTRITMEQPLPLRFGLQLSIGVKAADCDGTVRFYGAGAEFSDNA</sequence>
<organism evidence="1 2">
    <name type="scientific">Novosphingobium mathurense</name>
    <dbReference type="NCBI Taxonomy" id="428990"/>
    <lineage>
        <taxon>Bacteria</taxon>
        <taxon>Pseudomonadati</taxon>
        <taxon>Pseudomonadota</taxon>
        <taxon>Alphaproteobacteria</taxon>
        <taxon>Sphingomonadales</taxon>
        <taxon>Sphingomonadaceae</taxon>
        <taxon>Novosphingobium</taxon>
    </lineage>
</organism>
<name>A0A1U6I1X7_9SPHN</name>
<protein>
    <submittedName>
        <fullName evidence="1">Uncharacterized protein</fullName>
    </submittedName>
</protein>
<dbReference type="EMBL" id="FVZE01000004">
    <property type="protein sequence ID" value="SLK02030.1"/>
    <property type="molecule type" value="Genomic_DNA"/>
</dbReference>
<reference evidence="2" key="1">
    <citation type="submission" date="2017-02" db="EMBL/GenBank/DDBJ databases">
        <authorList>
            <person name="Varghese N."/>
            <person name="Submissions S."/>
        </authorList>
    </citation>
    <scope>NUCLEOTIDE SEQUENCE [LARGE SCALE GENOMIC DNA]</scope>
    <source>
        <strain evidence="2">SM117</strain>
    </source>
</reference>
<dbReference type="Proteomes" id="UP000190989">
    <property type="component" value="Unassembled WGS sequence"/>
</dbReference>
<dbReference type="RefSeq" id="WP_231634802.1">
    <property type="nucleotide sequence ID" value="NZ_FVZE01000004.1"/>
</dbReference>
<evidence type="ECO:0000313" key="1">
    <source>
        <dbReference type="EMBL" id="SLK02030.1"/>
    </source>
</evidence>
<dbReference type="AlphaFoldDB" id="A0A1U6I1X7"/>
<gene>
    <name evidence="1" type="ORF">SAMN06295987_10432</name>
</gene>
<evidence type="ECO:0000313" key="2">
    <source>
        <dbReference type="Proteomes" id="UP000190989"/>
    </source>
</evidence>